<feature type="signal peptide" evidence="2">
    <location>
        <begin position="1"/>
        <end position="30"/>
    </location>
</feature>
<keyword evidence="1" id="KW-0175">Coiled coil</keyword>
<name>A0AAE9Z134_9GAMM</name>
<evidence type="ECO:0000313" key="3">
    <source>
        <dbReference type="EMBL" id="WDE04267.1"/>
    </source>
</evidence>
<feature type="chain" id="PRO_5042025905" evidence="2">
    <location>
        <begin position="31"/>
        <end position="192"/>
    </location>
</feature>
<reference evidence="3 4" key="1">
    <citation type="journal article" date="2015" name="Genome Announc.">
        <title>Draft Genome Sequences of Marine Isolates of Thalassomonas viridans and Thalassomonas actiniarum.</title>
        <authorList>
            <person name="Olonade I."/>
            <person name="van Zyl L.J."/>
            <person name="Trindade M."/>
        </authorList>
    </citation>
    <scope>NUCLEOTIDE SEQUENCE [LARGE SCALE GENOMIC DNA]</scope>
    <source>
        <strain evidence="3 4">XOM25</strain>
    </source>
</reference>
<proteinExistence type="predicted"/>
<keyword evidence="2" id="KW-0732">Signal</keyword>
<dbReference type="KEGG" id="tvd:SG34_023450"/>
<evidence type="ECO:0000256" key="1">
    <source>
        <dbReference type="SAM" id="Coils"/>
    </source>
</evidence>
<accession>A0AAE9Z134</accession>
<dbReference type="EMBL" id="CP059733">
    <property type="protein sequence ID" value="WDE04267.1"/>
    <property type="molecule type" value="Genomic_DNA"/>
</dbReference>
<protein>
    <submittedName>
        <fullName evidence="3">Uncharacterized protein</fullName>
    </submittedName>
</protein>
<dbReference type="AlphaFoldDB" id="A0AAE9Z134"/>
<evidence type="ECO:0000313" key="4">
    <source>
        <dbReference type="Proteomes" id="UP000032352"/>
    </source>
</evidence>
<organism evidence="3 4">
    <name type="scientific">Thalassomonas viridans</name>
    <dbReference type="NCBI Taxonomy" id="137584"/>
    <lineage>
        <taxon>Bacteria</taxon>
        <taxon>Pseudomonadati</taxon>
        <taxon>Pseudomonadota</taxon>
        <taxon>Gammaproteobacteria</taxon>
        <taxon>Alteromonadales</taxon>
        <taxon>Colwelliaceae</taxon>
        <taxon>Thalassomonas</taxon>
    </lineage>
</organism>
<gene>
    <name evidence="3" type="ORF">SG34_023450</name>
</gene>
<feature type="coiled-coil region" evidence="1">
    <location>
        <begin position="81"/>
        <end position="144"/>
    </location>
</feature>
<evidence type="ECO:0000256" key="2">
    <source>
        <dbReference type="SAM" id="SignalP"/>
    </source>
</evidence>
<keyword evidence="4" id="KW-1185">Reference proteome</keyword>
<reference evidence="3 4" key="2">
    <citation type="journal article" date="2022" name="Mar. Drugs">
        <title>Bioassay-Guided Fractionation Leads to the Detection of Cholic Acid Generated by the Rare Thalassomonas sp.</title>
        <authorList>
            <person name="Pheiffer F."/>
            <person name="Schneider Y.K."/>
            <person name="Hansen E.H."/>
            <person name="Andersen J.H."/>
            <person name="Isaksson J."/>
            <person name="Busche T."/>
            <person name="R C."/>
            <person name="Kalinowski J."/>
            <person name="Zyl L.V."/>
            <person name="Trindade M."/>
        </authorList>
    </citation>
    <scope>NUCLEOTIDE SEQUENCE [LARGE SCALE GENOMIC DNA]</scope>
    <source>
        <strain evidence="3 4">XOM25</strain>
    </source>
</reference>
<sequence>MKPFNIKMPVILSCALTLGLAQVASGNSLAGQEKDSSDGYSIHFIKDCRLVKKLPMTPGLITLHQQLQQQEAKMAALQAPVEAISAKIDHYSQQINRLTELAVQEDNNSLKIDKTYLAQQQVVTDKLNRLLAGHQRDFAALEQQGHQIEQVAHDFEAEIRGISRDLDFDHVRILSPGDSRAVIGCEQNIDIL</sequence>
<dbReference type="Proteomes" id="UP000032352">
    <property type="component" value="Chromosome"/>
</dbReference>
<dbReference type="RefSeq" id="WP_044836908.1">
    <property type="nucleotide sequence ID" value="NZ_CP059733.1"/>
</dbReference>